<proteinExistence type="predicted"/>
<feature type="domain" description="Helix-hairpin-helix DNA-binding motif class 1" evidence="1">
    <location>
        <begin position="150"/>
        <end position="169"/>
    </location>
</feature>
<dbReference type="InterPro" id="IPR019554">
    <property type="entry name" value="Soluble_ligand-bd"/>
</dbReference>
<reference evidence="2 3" key="1">
    <citation type="journal article" date="2014" name="Genome Announc.">
        <title>Complete Genome Sequence of the Thermophilic Polychlorinated Biphenyl Degrader Geobacillus sp. Strain JF8 (NBRC 109937).</title>
        <authorList>
            <person name="Shintani M."/>
            <person name="Ohtsubo Y."/>
            <person name="Fukuda K."/>
            <person name="Hosoyama A."/>
            <person name="Ohji S."/>
            <person name="Yamazoe A."/>
            <person name="Fujita N."/>
            <person name="Nagata Y."/>
            <person name="Tsuda M."/>
            <person name="Hatta T."/>
            <person name="Kimbara K."/>
        </authorList>
    </citation>
    <scope>NUCLEOTIDE SEQUENCE [LARGE SCALE GENOMIC DNA]</scope>
    <source>
        <strain evidence="2 3">JF8</strain>
    </source>
</reference>
<gene>
    <name evidence="2" type="ORF">M493_13055</name>
</gene>
<dbReference type="Pfam" id="PF12836">
    <property type="entry name" value="HHH_3"/>
    <property type="match status" value="1"/>
</dbReference>
<dbReference type="PANTHER" id="PTHR21180:SF32">
    <property type="entry name" value="ENDONUCLEASE_EXONUCLEASE_PHOSPHATASE FAMILY DOMAIN-CONTAINING PROTEIN 1"/>
    <property type="match status" value="1"/>
</dbReference>
<name>S5ZEV2_GEOG3</name>
<dbReference type="OrthoDB" id="9790239at2"/>
<sequence>MWDAVKMRWKMGALVLFAVAAGAWLFSRSPAEQEPLVLPPAAEETDAGEPAVKTSAPPSTAIVDIKGEVEKPGVYEVAADARVRDVVALAGGLTAEADDTRVNLAAKVRDEMMIYVPKKGEAAPALEAADAASKTEGDSPQVAINTATAEEIMQLPGIGRAKAEAIVAYREEHGPFQRVEDLLKVTGIGEKTLQKLKPYLLVP</sequence>
<dbReference type="SMART" id="SM00278">
    <property type="entry name" value="HhH1"/>
    <property type="match status" value="2"/>
</dbReference>
<dbReference type="InterPro" id="IPR051675">
    <property type="entry name" value="Endo/Exo/Phosphatase_dom_1"/>
</dbReference>
<dbReference type="GO" id="GO:0006281">
    <property type="term" value="P:DNA repair"/>
    <property type="evidence" value="ECO:0007669"/>
    <property type="project" value="InterPro"/>
</dbReference>
<dbReference type="EMBL" id="CP006254">
    <property type="protein sequence ID" value="AGT32855.1"/>
    <property type="molecule type" value="Genomic_DNA"/>
</dbReference>
<dbReference type="GO" id="GO:0015628">
    <property type="term" value="P:protein secretion by the type II secretion system"/>
    <property type="evidence" value="ECO:0007669"/>
    <property type="project" value="TreeGrafter"/>
</dbReference>
<dbReference type="RefSeq" id="WP_020960647.1">
    <property type="nucleotide sequence ID" value="NC_022080.4"/>
</dbReference>
<dbReference type="STRING" id="1921421.M493_13055"/>
<dbReference type="NCBIfam" id="TIGR00426">
    <property type="entry name" value="competence protein ComEA helix-hairpin-helix repeat region"/>
    <property type="match status" value="1"/>
</dbReference>
<keyword evidence="3" id="KW-1185">Reference proteome</keyword>
<dbReference type="Gene3D" id="1.10.150.280">
    <property type="entry name" value="AF1531-like domain"/>
    <property type="match status" value="1"/>
</dbReference>
<dbReference type="KEGG" id="gjf:M493_13055"/>
<dbReference type="Gene3D" id="3.10.20.600">
    <property type="match status" value="1"/>
</dbReference>
<dbReference type="InterPro" id="IPR003583">
    <property type="entry name" value="Hlx-hairpin-Hlx_DNA-bd_motif"/>
</dbReference>
<dbReference type="GO" id="GO:0003677">
    <property type="term" value="F:DNA binding"/>
    <property type="evidence" value="ECO:0007669"/>
    <property type="project" value="InterPro"/>
</dbReference>
<dbReference type="GO" id="GO:0015627">
    <property type="term" value="C:type II protein secretion system complex"/>
    <property type="evidence" value="ECO:0007669"/>
    <property type="project" value="TreeGrafter"/>
</dbReference>
<dbReference type="InterPro" id="IPR004509">
    <property type="entry name" value="Competence_ComEA_HhH"/>
</dbReference>
<dbReference type="PATRIC" id="fig|1345697.3.peg.2547"/>
<dbReference type="Pfam" id="PF10531">
    <property type="entry name" value="SLBB"/>
    <property type="match status" value="1"/>
</dbReference>
<accession>S5ZEV2</accession>
<dbReference type="InterPro" id="IPR010994">
    <property type="entry name" value="RuvA_2-like"/>
</dbReference>
<evidence type="ECO:0000313" key="2">
    <source>
        <dbReference type="EMBL" id="AGT32855.1"/>
    </source>
</evidence>
<feature type="domain" description="Helix-hairpin-helix DNA-binding motif class 1" evidence="1">
    <location>
        <begin position="180"/>
        <end position="199"/>
    </location>
</feature>
<organism evidence="2 3">
    <name type="scientific">Geobacillus genomosp. 3</name>
    <dbReference type="NCBI Taxonomy" id="1921421"/>
    <lineage>
        <taxon>Bacteria</taxon>
        <taxon>Bacillati</taxon>
        <taxon>Bacillota</taxon>
        <taxon>Bacilli</taxon>
        <taxon>Bacillales</taxon>
        <taxon>Anoxybacillaceae</taxon>
        <taxon>Geobacillus</taxon>
    </lineage>
</organism>
<protein>
    <recommendedName>
        <fullName evidence="1">Helix-hairpin-helix DNA-binding motif class 1 domain-containing protein</fullName>
    </recommendedName>
</protein>
<dbReference type="HOGENOM" id="CLU_052011_1_2_9"/>
<dbReference type="AlphaFoldDB" id="S5ZEV2"/>
<evidence type="ECO:0000313" key="3">
    <source>
        <dbReference type="Proteomes" id="UP000015500"/>
    </source>
</evidence>
<evidence type="ECO:0000259" key="1">
    <source>
        <dbReference type="SMART" id="SM00278"/>
    </source>
</evidence>
<dbReference type="Proteomes" id="UP000015500">
    <property type="component" value="Chromosome"/>
</dbReference>
<dbReference type="PANTHER" id="PTHR21180">
    <property type="entry name" value="ENDONUCLEASE/EXONUCLEASE/PHOSPHATASE FAMILY DOMAIN-CONTAINING PROTEIN 1"/>
    <property type="match status" value="1"/>
</dbReference>
<dbReference type="SUPFAM" id="SSF47781">
    <property type="entry name" value="RuvA domain 2-like"/>
    <property type="match status" value="1"/>
</dbReference>